<keyword evidence="9" id="KW-1185">Reference proteome</keyword>
<evidence type="ECO:0000256" key="2">
    <source>
        <dbReference type="ARBA" id="ARBA00006386"/>
    </source>
</evidence>
<accession>E0UDA3</accession>
<sequence>MIQLNYAITLFLSLLLTSLPFLLLGIFVSSWLLVFVDEHQLAAKFPHNPILGAILGSSLGMIIPVCQYGNIPVTRRLLMQGAPLSVAISFLLASPTVNPIVLWLTWQAFPDYASILFYRLLLAWIIAFIIGLIFSTYREKPASAEELASPRCYLLPSGTFLRPSDESEPLHRIGNLVYEYKTTATFRKSLKISLSLFWQNVVKETLELGGILMVGCAIAALAQMFLPQGQMLTWAQAPVVQISVMILLGVILSLGSPNSAAFLSFFAPTFLKGSLLSFLLFSSVVDLKSVCLLFFVLRFKAALYLIILVLELTILSALILNFYPS</sequence>
<feature type="transmembrane region" description="Helical" evidence="7">
    <location>
        <begin position="208"/>
        <end position="226"/>
    </location>
</feature>
<dbReference type="HOGENOM" id="CLU_039914_2_0_3"/>
<evidence type="ECO:0000256" key="7">
    <source>
        <dbReference type="SAM" id="Phobius"/>
    </source>
</evidence>
<dbReference type="PANTHER" id="PTHR34184:SF4">
    <property type="entry name" value="UPF0718 PROTEIN YCGR"/>
    <property type="match status" value="1"/>
</dbReference>
<keyword evidence="4 7" id="KW-0812">Transmembrane</keyword>
<evidence type="ECO:0000256" key="4">
    <source>
        <dbReference type="ARBA" id="ARBA00022692"/>
    </source>
</evidence>
<dbReference type="PANTHER" id="PTHR34184">
    <property type="entry name" value="UPF0718 PROTEIN YCGR"/>
    <property type="match status" value="1"/>
</dbReference>
<gene>
    <name evidence="8" type="ordered locus">Cyan7822_2114</name>
</gene>
<dbReference type="InterPro" id="IPR005524">
    <property type="entry name" value="DUF318"/>
</dbReference>
<dbReference type="RefSeq" id="WP_013322200.1">
    <property type="nucleotide sequence ID" value="NC_014501.1"/>
</dbReference>
<feature type="transmembrane region" description="Helical" evidence="7">
    <location>
        <begin position="238"/>
        <end position="255"/>
    </location>
</feature>
<evidence type="ECO:0000313" key="8">
    <source>
        <dbReference type="EMBL" id="ADN14094.1"/>
    </source>
</evidence>
<protein>
    <submittedName>
        <fullName evidence="8">Permease</fullName>
    </submittedName>
</protein>
<evidence type="ECO:0000256" key="3">
    <source>
        <dbReference type="ARBA" id="ARBA00022475"/>
    </source>
</evidence>
<name>E0UDA3_GLOV7</name>
<feature type="transmembrane region" description="Helical" evidence="7">
    <location>
        <begin position="116"/>
        <end position="137"/>
    </location>
</feature>
<comment type="subcellular location">
    <subcellularLocation>
        <location evidence="1">Cell membrane</location>
        <topology evidence="1">Multi-pass membrane protein</topology>
    </subcellularLocation>
</comment>
<proteinExistence type="inferred from homology"/>
<comment type="similarity">
    <text evidence="2">Belongs to the UPF0718 family.</text>
</comment>
<dbReference type="InterPro" id="IPR052923">
    <property type="entry name" value="UPF0718"/>
</dbReference>
<organism evidence="8 9">
    <name type="scientific">Gloeothece verrucosa (strain PCC 7822)</name>
    <name type="common">Cyanothece sp. (strain PCC 7822)</name>
    <dbReference type="NCBI Taxonomy" id="497965"/>
    <lineage>
        <taxon>Bacteria</taxon>
        <taxon>Bacillati</taxon>
        <taxon>Cyanobacteriota</taxon>
        <taxon>Cyanophyceae</taxon>
        <taxon>Oscillatoriophycideae</taxon>
        <taxon>Chroococcales</taxon>
        <taxon>Aphanothecaceae</taxon>
        <taxon>Gloeothece</taxon>
        <taxon>Gloeothece verrucosa</taxon>
    </lineage>
</organism>
<dbReference type="GO" id="GO:0005886">
    <property type="term" value="C:plasma membrane"/>
    <property type="evidence" value="ECO:0007669"/>
    <property type="project" value="UniProtKB-SubCell"/>
</dbReference>
<dbReference type="EMBL" id="CP002198">
    <property type="protein sequence ID" value="ADN14094.1"/>
    <property type="molecule type" value="Genomic_DNA"/>
</dbReference>
<keyword evidence="6 7" id="KW-0472">Membrane</keyword>
<dbReference type="Pfam" id="PF03773">
    <property type="entry name" value="ArsP_1"/>
    <property type="match status" value="1"/>
</dbReference>
<dbReference type="AlphaFoldDB" id="E0UDA3"/>
<evidence type="ECO:0000256" key="6">
    <source>
        <dbReference type="ARBA" id="ARBA00023136"/>
    </source>
</evidence>
<reference evidence="9" key="1">
    <citation type="journal article" date="2011" name="MBio">
        <title>Novel metabolic attributes of the genus Cyanothece, comprising a group of unicellular nitrogen-fixing Cyanobacteria.</title>
        <authorList>
            <person name="Bandyopadhyay A."/>
            <person name="Elvitigala T."/>
            <person name="Welsh E."/>
            <person name="Stockel J."/>
            <person name="Liberton M."/>
            <person name="Min H."/>
            <person name="Sherman L.A."/>
            <person name="Pakrasi H.B."/>
        </authorList>
    </citation>
    <scope>NUCLEOTIDE SEQUENCE [LARGE SCALE GENOMIC DNA]</scope>
    <source>
        <strain evidence="9">PCC 7822</strain>
    </source>
</reference>
<keyword evidence="3" id="KW-1003">Cell membrane</keyword>
<evidence type="ECO:0000256" key="5">
    <source>
        <dbReference type="ARBA" id="ARBA00022989"/>
    </source>
</evidence>
<dbReference type="KEGG" id="cyj:Cyan7822_2114"/>
<dbReference type="STRING" id="497965.Cyan7822_2114"/>
<evidence type="ECO:0000256" key="1">
    <source>
        <dbReference type="ARBA" id="ARBA00004651"/>
    </source>
</evidence>
<feature type="transmembrane region" description="Helical" evidence="7">
    <location>
        <begin position="6"/>
        <end position="36"/>
    </location>
</feature>
<feature type="transmembrane region" description="Helical" evidence="7">
    <location>
        <begin position="303"/>
        <end position="323"/>
    </location>
</feature>
<feature type="transmembrane region" description="Helical" evidence="7">
    <location>
        <begin position="82"/>
        <end position="104"/>
    </location>
</feature>
<dbReference type="eggNOG" id="COG0701">
    <property type="taxonomic scope" value="Bacteria"/>
</dbReference>
<feature type="transmembrane region" description="Helical" evidence="7">
    <location>
        <begin position="48"/>
        <end position="70"/>
    </location>
</feature>
<keyword evidence="5 7" id="KW-1133">Transmembrane helix</keyword>
<dbReference type="Proteomes" id="UP000008206">
    <property type="component" value="Chromosome"/>
</dbReference>
<evidence type="ECO:0000313" key="9">
    <source>
        <dbReference type="Proteomes" id="UP000008206"/>
    </source>
</evidence>
<dbReference type="OrthoDB" id="425556at2"/>